<reference evidence="1" key="1">
    <citation type="submission" date="2025-08" db="UniProtKB">
        <authorList>
            <consortium name="Ensembl"/>
        </authorList>
    </citation>
    <scope>IDENTIFICATION</scope>
</reference>
<evidence type="ECO:0000313" key="2">
    <source>
        <dbReference type="Proteomes" id="UP000261640"/>
    </source>
</evidence>
<sequence>MIQKLELLTVLQYFTEPILIIIECKRLGHMQNSVVGSDLYVIVLNHVHSFTNNQSIVVNDALSDLDVPQHYWRNALWTNETKVELFGGNTQQLVCVWYKRAFHTRHPKVA</sequence>
<dbReference type="InParanoid" id="A0A3Q3KZ38"/>
<accession>A0A3Q3KZ38</accession>
<proteinExistence type="predicted"/>
<dbReference type="Proteomes" id="UP000261640">
    <property type="component" value="Unplaced"/>
</dbReference>
<evidence type="ECO:0000313" key="1">
    <source>
        <dbReference type="Ensembl" id="ENSMAMP00000006572.2"/>
    </source>
</evidence>
<reference evidence="1" key="2">
    <citation type="submission" date="2025-09" db="UniProtKB">
        <authorList>
            <consortium name="Ensembl"/>
        </authorList>
    </citation>
    <scope>IDENTIFICATION</scope>
</reference>
<keyword evidence="2" id="KW-1185">Reference proteome</keyword>
<dbReference type="Ensembl" id="ENSMAMT00000006755.2">
    <property type="protein sequence ID" value="ENSMAMP00000006572.2"/>
    <property type="gene ID" value="ENSMAMG00000004475.2"/>
</dbReference>
<dbReference type="AlphaFoldDB" id="A0A3Q3KZ38"/>
<organism evidence="1 2">
    <name type="scientific">Mastacembelus armatus</name>
    <name type="common">zig-zag eel</name>
    <dbReference type="NCBI Taxonomy" id="205130"/>
    <lineage>
        <taxon>Eukaryota</taxon>
        <taxon>Metazoa</taxon>
        <taxon>Chordata</taxon>
        <taxon>Craniata</taxon>
        <taxon>Vertebrata</taxon>
        <taxon>Euteleostomi</taxon>
        <taxon>Actinopterygii</taxon>
        <taxon>Neopterygii</taxon>
        <taxon>Teleostei</taxon>
        <taxon>Neoteleostei</taxon>
        <taxon>Acanthomorphata</taxon>
        <taxon>Anabantaria</taxon>
        <taxon>Synbranchiformes</taxon>
        <taxon>Mastacembelidae</taxon>
        <taxon>Mastacembelus</taxon>
    </lineage>
</organism>
<protein>
    <submittedName>
        <fullName evidence="1">Uncharacterized protein</fullName>
    </submittedName>
</protein>
<name>A0A3Q3KZ38_9TELE</name>